<keyword evidence="6" id="KW-0449">Lipoprotein</keyword>
<evidence type="ECO:0000256" key="3">
    <source>
        <dbReference type="ARBA" id="ARBA00022475"/>
    </source>
</evidence>
<dbReference type="SUPFAM" id="SSF53822">
    <property type="entry name" value="Periplasmic binding protein-like I"/>
    <property type="match status" value="1"/>
</dbReference>
<dbReference type="OrthoDB" id="2556857at2"/>
<dbReference type="InterPro" id="IPR028082">
    <property type="entry name" value="Peripla_BP_I"/>
</dbReference>
<comment type="similarity">
    <text evidence="2">Belongs to the BMP lipoprotein family.</text>
</comment>
<evidence type="ECO:0000256" key="1">
    <source>
        <dbReference type="ARBA" id="ARBA00004193"/>
    </source>
</evidence>
<evidence type="ECO:0000256" key="4">
    <source>
        <dbReference type="ARBA" id="ARBA00022729"/>
    </source>
</evidence>
<protein>
    <submittedName>
        <fullName evidence="8">BMP family ABC transporter substrate-binding protein</fullName>
    </submittedName>
</protein>
<evidence type="ECO:0000256" key="5">
    <source>
        <dbReference type="ARBA" id="ARBA00023136"/>
    </source>
</evidence>
<keyword evidence="4" id="KW-0732">Signal</keyword>
<dbReference type="AlphaFoldDB" id="A0A3R9QIA0"/>
<gene>
    <name evidence="8" type="ORF">D7Z54_23025</name>
</gene>
<evidence type="ECO:0000256" key="2">
    <source>
        <dbReference type="ARBA" id="ARBA00008610"/>
    </source>
</evidence>
<keyword evidence="5" id="KW-0472">Membrane</keyword>
<dbReference type="Pfam" id="PF02608">
    <property type="entry name" value="Bmp"/>
    <property type="match status" value="1"/>
</dbReference>
<proteinExistence type="inferred from homology"/>
<evidence type="ECO:0000313" key="9">
    <source>
        <dbReference type="Proteomes" id="UP000275076"/>
    </source>
</evidence>
<keyword evidence="3" id="KW-1003">Cell membrane</keyword>
<dbReference type="RefSeq" id="WP_125559486.1">
    <property type="nucleotide sequence ID" value="NZ_RBVX01000029.1"/>
</dbReference>
<dbReference type="PANTHER" id="PTHR34296:SF2">
    <property type="entry name" value="ABC TRANSPORTER GUANOSINE-BINDING PROTEIN NUPN"/>
    <property type="match status" value="1"/>
</dbReference>
<comment type="caution">
    <text evidence="8">The sequence shown here is derived from an EMBL/GenBank/DDBJ whole genome shotgun (WGS) entry which is preliminary data.</text>
</comment>
<dbReference type="PANTHER" id="PTHR34296">
    <property type="entry name" value="TRANSCRIPTIONAL ACTIVATOR PROTEIN MED"/>
    <property type="match status" value="1"/>
</dbReference>
<dbReference type="PROSITE" id="PS51257">
    <property type="entry name" value="PROKAR_LIPOPROTEIN"/>
    <property type="match status" value="1"/>
</dbReference>
<keyword evidence="9" id="KW-1185">Reference proteome</keyword>
<sequence>MIKVYKKAGILGAFGAALTTLTIITACNSQVSTAPAENKAALLLENTIDEQGWNNKGYEGLLNIQSDLGMDVTYEENISDLGKIKNTVKDLEEDGVELIFGHGKFFAEKFMEINGNYPDIHFVSFNGDVEGDNITSVQFEGYAMGYFAGKLSSQMTDTNTIGVISAQKWQPEAEGFVEGAKKSSDSIKVLNENVGGWDKKEKALQTLENMTSKKADIIYPAGNGFHVEVINEVKGQDLQAIGYIGDQSDLGETTVLTSTVQHVDEIYRKVAKQYQEGELESGNVSYDFAEGAISMGTYSSEVPEDVQQELTEEIEHYKETGELP</sequence>
<dbReference type="InterPro" id="IPR003760">
    <property type="entry name" value="PnrA-like"/>
</dbReference>
<dbReference type="EMBL" id="RBVX01000029">
    <property type="protein sequence ID" value="RSL31021.1"/>
    <property type="molecule type" value="Genomic_DNA"/>
</dbReference>
<organism evidence="8 9">
    <name type="scientific">Salibacterium salarium</name>
    <dbReference type="NCBI Taxonomy" id="284579"/>
    <lineage>
        <taxon>Bacteria</taxon>
        <taxon>Bacillati</taxon>
        <taxon>Bacillota</taxon>
        <taxon>Bacilli</taxon>
        <taxon>Bacillales</taxon>
        <taxon>Bacillaceae</taxon>
    </lineage>
</organism>
<comment type="subcellular location">
    <subcellularLocation>
        <location evidence="1">Cell membrane</location>
        <topology evidence="1">Lipid-anchor</topology>
    </subcellularLocation>
</comment>
<dbReference type="InterPro" id="IPR050957">
    <property type="entry name" value="BMP_lipoprotein"/>
</dbReference>
<evidence type="ECO:0000256" key="6">
    <source>
        <dbReference type="ARBA" id="ARBA00023288"/>
    </source>
</evidence>
<dbReference type="GO" id="GO:0005886">
    <property type="term" value="C:plasma membrane"/>
    <property type="evidence" value="ECO:0007669"/>
    <property type="project" value="UniProtKB-SubCell"/>
</dbReference>
<dbReference type="Proteomes" id="UP000275076">
    <property type="component" value="Unassembled WGS sequence"/>
</dbReference>
<evidence type="ECO:0000259" key="7">
    <source>
        <dbReference type="Pfam" id="PF02608"/>
    </source>
</evidence>
<accession>A0A3R9QIA0</accession>
<feature type="domain" description="ABC transporter substrate-binding protein PnrA-like" evidence="7">
    <location>
        <begin position="39"/>
        <end position="324"/>
    </location>
</feature>
<dbReference type="Gene3D" id="3.40.50.2300">
    <property type="match status" value="2"/>
</dbReference>
<evidence type="ECO:0000313" key="8">
    <source>
        <dbReference type="EMBL" id="RSL31021.1"/>
    </source>
</evidence>
<name>A0A3R9QIA0_9BACI</name>
<reference evidence="8 9" key="1">
    <citation type="submission" date="2018-10" db="EMBL/GenBank/DDBJ databases">
        <title>Draft genome sequence of Bacillus salarius IM0101, isolated from a hypersaline soil in Inner Mongolia, China.</title>
        <authorList>
            <person name="Yamprayoonswat W."/>
            <person name="Boonvisut S."/>
            <person name="Jumpathong W."/>
            <person name="Sittihan S."/>
            <person name="Ruangsuj P."/>
            <person name="Wanthongcharoen S."/>
            <person name="Thongpramul N."/>
            <person name="Pimmason S."/>
            <person name="Yu B."/>
            <person name="Yasawong M."/>
        </authorList>
    </citation>
    <scope>NUCLEOTIDE SEQUENCE [LARGE SCALE GENOMIC DNA]</scope>
    <source>
        <strain evidence="8 9">IM0101</strain>
    </source>
</reference>